<accession>A0A2P8A5S0</accession>
<dbReference type="InterPro" id="IPR041569">
    <property type="entry name" value="AAA_lid_3"/>
</dbReference>
<name>A0A2P8A5S0_9PEZI</name>
<evidence type="ECO:0000259" key="4">
    <source>
        <dbReference type="SMART" id="SM00382"/>
    </source>
</evidence>
<sequence>MAADESLNFTVRPLPRGTSLEGAFRVHIASKDLEALRIRPGDLCLLCTAEGTTGTGIAWRSTDIVAKANTHPVKLTDTFRDAFNFKLGNQLTISKSPAQIYHADRVVVTDVSDHDTSDEPRDDENWNWRCGNILGNVEAIANGIAFEATSRKGLRRRFLIESINSSTRDSNALYFFNDRTELILQDESAGPTLTPRGRTMKLTNEGIGGLDKQIEMLNKRLDLLIGQIRGQRLSAELRTNAGILLYGPTGTGKSLLLSRLAKGPWRKVLHIDSGSLPGTATRTQSVISNLVSEALAQQPSLIIMDNIQDIAGSQQNDALGAGTIRLLAHELDRISGTKVLVIATAPNPNDVNKELRRPGLLEYELEIPIPDQTARIEILKTLSGNSGDSGPEADELAETIGERTHGFVGQDLRALYRRAQDYAIERYFEGEWTRSNGSRDGDSLTTLVNGHVHARPSVSTISSMEPPMPEQQANIELQMEDFEQALLEIRPTAMKEIFLETPKVQWSQIGGSQDIKRLLTRAVEWPLKHKALLEEMKLPPTKGILLYGPPGCSKTMTAKAVATSSGLNFLAVKGAELTSMYVGESERAVREVFRKARAAAPSIIFFDEIDSIATERDAASSSGLNVLTTLLNEMDGIESLNGVLVLAATNKPETLDAALLRPGRFDALHYIGPPNEDARREIFRIRASGVPMAANVDLGSLARRTNGFSGAEIVQMCTDATVQAIERRIDLLGRDVSANDDRSKLSQEDFEYALSGAVRRITPEMVSGYEAWRAGLKDPQRYSCPSNPPLSTTQCTEFGTQGCLVYGHPSTDGVLIKEANLPDMLFMSLPRTHVTWRSPTAEQEDHFCRLQRRTGATLWPSKRDWVETQLDQREMTEAEERVLVYGWPTDGVGVWVSRYASARQVPKESGRMSLAMNMGEKIEMMKEYRAVSVEDVAQNLVMGGTM</sequence>
<protein>
    <submittedName>
        <fullName evidence="5">ATPase family protein 2 protein</fullName>
    </submittedName>
</protein>
<dbReference type="Gene3D" id="1.10.8.60">
    <property type="match status" value="2"/>
</dbReference>
<evidence type="ECO:0000256" key="2">
    <source>
        <dbReference type="ARBA" id="ARBA00022741"/>
    </source>
</evidence>
<feature type="domain" description="AAA+ ATPase" evidence="4">
    <location>
        <begin position="540"/>
        <end position="675"/>
    </location>
</feature>
<keyword evidence="2" id="KW-0547">Nucleotide-binding</keyword>
<dbReference type="CDD" id="cd19511">
    <property type="entry name" value="RecA-like_CDC48_r2-like"/>
    <property type="match status" value="1"/>
</dbReference>
<dbReference type="GO" id="GO:0016887">
    <property type="term" value="F:ATP hydrolysis activity"/>
    <property type="evidence" value="ECO:0007669"/>
    <property type="project" value="InterPro"/>
</dbReference>
<organism evidence="5 6">
    <name type="scientific">Elsinoe australis</name>
    <dbReference type="NCBI Taxonomy" id="40998"/>
    <lineage>
        <taxon>Eukaryota</taxon>
        <taxon>Fungi</taxon>
        <taxon>Dikarya</taxon>
        <taxon>Ascomycota</taxon>
        <taxon>Pezizomycotina</taxon>
        <taxon>Dothideomycetes</taxon>
        <taxon>Dothideomycetidae</taxon>
        <taxon>Myriangiales</taxon>
        <taxon>Elsinoaceae</taxon>
        <taxon>Elsinoe</taxon>
    </lineage>
</organism>
<dbReference type="SUPFAM" id="SSF52540">
    <property type="entry name" value="P-loop containing nucleoside triphosphate hydrolases"/>
    <property type="match status" value="2"/>
</dbReference>
<dbReference type="Pfam" id="PF00004">
    <property type="entry name" value="AAA"/>
    <property type="match status" value="2"/>
</dbReference>
<dbReference type="Pfam" id="PF17862">
    <property type="entry name" value="AAA_lid_3"/>
    <property type="match status" value="2"/>
</dbReference>
<dbReference type="STRING" id="40998.A0A2P8A5S0"/>
<dbReference type="PROSITE" id="PS00674">
    <property type="entry name" value="AAA"/>
    <property type="match status" value="1"/>
</dbReference>
<comment type="caution">
    <text evidence="5">The sequence shown here is derived from an EMBL/GenBank/DDBJ whole genome shotgun (WGS) entry which is preliminary data.</text>
</comment>
<dbReference type="Proteomes" id="UP000243723">
    <property type="component" value="Unassembled WGS sequence"/>
</dbReference>
<dbReference type="InterPro" id="IPR050168">
    <property type="entry name" value="AAA_ATPase_domain"/>
</dbReference>
<dbReference type="PANTHER" id="PTHR23077:SF27">
    <property type="entry name" value="ATPASE FAMILY GENE 2 PROTEIN HOMOLOG A"/>
    <property type="match status" value="1"/>
</dbReference>
<dbReference type="InterPro" id="IPR003960">
    <property type="entry name" value="ATPase_AAA_CS"/>
</dbReference>
<dbReference type="AlphaFoldDB" id="A0A2P8A5S0"/>
<dbReference type="OrthoDB" id="27435at2759"/>
<proteinExistence type="predicted"/>
<dbReference type="SMART" id="SM00382">
    <property type="entry name" value="AAA"/>
    <property type="match status" value="2"/>
</dbReference>
<evidence type="ECO:0000313" key="5">
    <source>
        <dbReference type="EMBL" id="PSK55792.1"/>
    </source>
</evidence>
<reference evidence="5 6" key="1">
    <citation type="submission" date="2017-05" db="EMBL/GenBank/DDBJ databases">
        <title>Draft genome sequence of Elsinoe australis.</title>
        <authorList>
            <person name="Cheng Q."/>
        </authorList>
    </citation>
    <scope>NUCLEOTIDE SEQUENCE [LARGE SCALE GENOMIC DNA]</scope>
    <source>
        <strain evidence="5 6">NL1</strain>
    </source>
</reference>
<dbReference type="GO" id="GO:0005737">
    <property type="term" value="C:cytoplasm"/>
    <property type="evidence" value="ECO:0007669"/>
    <property type="project" value="TreeGrafter"/>
</dbReference>
<dbReference type="Gene3D" id="3.40.50.300">
    <property type="entry name" value="P-loop containing nucleotide triphosphate hydrolases"/>
    <property type="match status" value="2"/>
</dbReference>
<dbReference type="InterPro" id="IPR003593">
    <property type="entry name" value="AAA+_ATPase"/>
</dbReference>
<evidence type="ECO:0000313" key="6">
    <source>
        <dbReference type="Proteomes" id="UP000243723"/>
    </source>
</evidence>
<keyword evidence="3" id="KW-0067">ATP-binding</keyword>
<feature type="domain" description="AAA+ ATPase" evidence="4">
    <location>
        <begin position="239"/>
        <end position="371"/>
    </location>
</feature>
<dbReference type="InterPro" id="IPR027417">
    <property type="entry name" value="P-loop_NTPase"/>
</dbReference>
<evidence type="ECO:0000256" key="3">
    <source>
        <dbReference type="ARBA" id="ARBA00022840"/>
    </source>
</evidence>
<dbReference type="InterPro" id="IPR003959">
    <property type="entry name" value="ATPase_AAA_core"/>
</dbReference>
<dbReference type="EMBL" id="NHZQ01000066">
    <property type="protein sequence ID" value="PSK55792.1"/>
    <property type="molecule type" value="Genomic_DNA"/>
</dbReference>
<dbReference type="PANTHER" id="PTHR23077">
    <property type="entry name" value="AAA-FAMILY ATPASE"/>
    <property type="match status" value="1"/>
</dbReference>
<gene>
    <name evidence="5" type="ORF">B9Z65_4670</name>
</gene>
<dbReference type="FunFam" id="3.40.50.300:FF:000018">
    <property type="entry name" value="Cell division control 48"/>
    <property type="match status" value="1"/>
</dbReference>
<keyword evidence="6" id="KW-1185">Reference proteome</keyword>
<dbReference type="GO" id="GO:0005524">
    <property type="term" value="F:ATP binding"/>
    <property type="evidence" value="ECO:0007669"/>
    <property type="project" value="UniProtKB-KW"/>
</dbReference>
<evidence type="ECO:0000256" key="1">
    <source>
        <dbReference type="ARBA" id="ARBA00022737"/>
    </source>
</evidence>
<keyword evidence="1" id="KW-0677">Repeat</keyword>